<name>A0ABP6UKH2_9ACTN</name>
<dbReference type="Proteomes" id="UP001500266">
    <property type="component" value="Unassembled WGS sequence"/>
</dbReference>
<keyword evidence="2" id="KW-1185">Reference proteome</keyword>
<comment type="caution">
    <text evidence="1">The sequence shown here is derived from an EMBL/GenBank/DDBJ whole genome shotgun (WGS) entry which is preliminary data.</text>
</comment>
<evidence type="ECO:0000313" key="2">
    <source>
        <dbReference type="Proteomes" id="UP001500266"/>
    </source>
</evidence>
<organism evidence="1 2">
    <name type="scientific">Actinomadura keratinilytica</name>
    <dbReference type="NCBI Taxonomy" id="547461"/>
    <lineage>
        <taxon>Bacteria</taxon>
        <taxon>Bacillati</taxon>
        <taxon>Actinomycetota</taxon>
        <taxon>Actinomycetes</taxon>
        <taxon>Streptosporangiales</taxon>
        <taxon>Thermomonosporaceae</taxon>
        <taxon>Actinomadura</taxon>
    </lineage>
</organism>
<reference evidence="2" key="1">
    <citation type="journal article" date="2019" name="Int. J. Syst. Evol. Microbiol.">
        <title>The Global Catalogue of Microorganisms (GCM) 10K type strain sequencing project: providing services to taxonomists for standard genome sequencing and annotation.</title>
        <authorList>
            <consortium name="The Broad Institute Genomics Platform"/>
            <consortium name="The Broad Institute Genome Sequencing Center for Infectious Disease"/>
            <person name="Wu L."/>
            <person name="Ma J."/>
        </authorList>
    </citation>
    <scope>NUCLEOTIDE SEQUENCE [LARGE SCALE GENOMIC DNA]</scope>
    <source>
        <strain evidence="2">JCM 17316</strain>
    </source>
</reference>
<gene>
    <name evidence="1" type="ORF">GCM10022416_61530</name>
</gene>
<accession>A0ABP6UKH2</accession>
<sequence>MRMRARDLGASAVAAAPGGADRHVSLAVARWAAAVRAVGLVLDGDEWRCPSWLMPLRSRRWCATGLAAARCSRRPRRAPVIARAGRR</sequence>
<evidence type="ECO:0000313" key="1">
    <source>
        <dbReference type="EMBL" id="GAA3507974.1"/>
    </source>
</evidence>
<dbReference type="EMBL" id="BAABDO010000183">
    <property type="protein sequence ID" value="GAA3507974.1"/>
    <property type="molecule type" value="Genomic_DNA"/>
</dbReference>
<protein>
    <submittedName>
        <fullName evidence="1">Uncharacterized protein</fullName>
    </submittedName>
</protein>
<proteinExistence type="predicted"/>